<dbReference type="AlphaFoldDB" id="A0A059KZP9"/>
<sequence>MTNQMKKIKIADVLSDVASLDWEDALYLPKNKEEWGLNCEAIIENPDNSEDCDMDDNPVAMSKINYRYVLLCDDLLSIIKNLQEQSASYDLDNAYKAFIFYFENDSFIKLNAS</sequence>
<comment type="caution">
    <text evidence="2">The sequence shown here is derived from an EMBL/GenBank/DDBJ whole genome shotgun (WGS) entry which is preliminary data.</text>
</comment>
<organism evidence="2 3">
    <name type="scientific">Pseudomonas mandelii PD30</name>
    <dbReference type="NCBI Taxonomy" id="1419583"/>
    <lineage>
        <taxon>Bacteria</taxon>
        <taxon>Pseudomonadati</taxon>
        <taxon>Pseudomonadota</taxon>
        <taxon>Gammaproteobacteria</taxon>
        <taxon>Pseudomonadales</taxon>
        <taxon>Pseudomonadaceae</taxon>
        <taxon>Pseudomonas</taxon>
    </lineage>
</organism>
<dbReference type="EMBL" id="AZQQ01000084">
    <property type="protein sequence ID" value="KDD67537.1"/>
    <property type="molecule type" value="Genomic_DNA"/>
</dbReference>
<evidence type="ECO:0000259" key="1">
    <source>
        <dbReference type="Pfam" id="PF24832"/>
    </source>
</evidence>
<feature type="domain" description="DUF7716" evidence="1">
    <location>
        <begin position="8"/>
        <end position="109"/>
    </location>
</feature>
<dbReference type="Pfam" id="PF24832">
    <property type="entry name" value="DUF7716"/>
    <property type="match status" value="1"/>
</dbReference>
<gene>
    <name evidence="2" type="ORF">V466_18385</name>
</gene>
<name>A0A059KZP9_9PSED</name>
<reference evidence="2 3" key="1">
    <citation type="submission" date="2013-12" db="EMBL/GenBank/DDBJ databases">
        <authorList>
            <person name="Formusa P.A."/>
            <person name="Habash M."/>
            <person name="Lee H."/>
            <person name="Trevors J.T."/>
        </authorList>
    </citation>
    <scope>NUCLEOTIDE SEQUENCE [LARGE SCALE GENOMIC DNA]</scope>
    <source>
        <strain evidence="2 3">PD30</strain>
    </source>
</reference>
<dbReference type="InterPro" id="IPR056133">
    <property type="entry name" value="DUF7716"/>
</dbReference>
<proteinExistence type="predicted"/>
<dbReference type="eggNOG" id="ENOG5033NJR">
    <property type="taxonomic scope" value="Bacteria"/>
</dbReference>
<evidence type="ECO:0000313" key="2">
    <source>
        <dbReference type="EMBL" id="KDD67537.1"/>
    </source>
</evidence>
<dbReference type="Proteomes" id="UP000026739">
    <property type="component" value="Unassembled WGS sequence"/>
</dbReference>
<accession>A0A059KZP9</accession>
<protein>
    <recommendedName>
        <fullName evidence="1">DUF7716 domain-containing protein</fullName>
    </recommendedName>
</protein>
<evidence type="ECO:0000313" key="3">
    <source>
        <dbReference type="Proteomes" id="UP000026739"/>
    </source>
</evidence>